<organism evidence="2">
    <name type="scientific">Lotharella oceanica</name>
    <dbReference type="NCBI Taxonomy" id="641309"/>
    <lineage>
        <taxon>Eukaryota</taxon>
        <taxon>Sar</taxon>
        <taxon>Rhizaria</taxon>
        <taxon>Cercozoa</taxon>
        <taxon>Chlorarachniophyceae</taxon>
        <taxon>Lotharella</taxon>
    </lineage>
</organism>
<proteinExistence type="predicted"/>
<accession>A0A7S2TIY1</accession>
<evidence type="ECO:0000256" key="1">
    <source>
        <dbReference type="SAM" id="MobiDB-lite"/>
    </source>
</evidence>
<feature type="compositionally biased region" description="Polar residues" evidence="1">
    <location>
        <begin position="25"/>
        <end position="48"/>
    </location>
</feature>
<feature type="region of interest" description="Disordered" evidence="1">
    <location>
        <begin position="25"/>
        <end position="55"/>
    </location>
</feature>
<dbReference type="EMBL" id="HBHP01006963">
    <property type="protein sequence ID" value="CAD9752681.1"/>
    <property type="molecule type" value="Transcribed_RNA"/>
</dbReference>
<evidence type="ECO:0000313" key="2">
    <source>
        <dbReference type="EMBL" id="CAD9752681.1"/>
    </source>
</evidence>
<gene>
    <name evidence="2" type="ORF">LSP00402_LOCUS4321</name>
</gene>
<protein>
    <submittedName>
        <fullName evidence="2">Uncharacterized protein</fullName>
    </submittedName>
</protein>
<sequence>MPRSVPWPSRKHKGGTCLSPHYGNSGSCEAKNSQNPQGRAFGDTNTGAETKKTEKKTKIRRRCMTCNRLKYQRSPLVPYPHHCRFCAEENSEMREGLSADLRGKVALVTGVG</sequence>
<dbReference type="AlphaFoldDB" id="A0A7S2TIY1"/>
<name>A0A7S2TIY1_9EUKA</name>
<reference evidence="2" key="1">
    <citation type="submission" date="2021-01" db="EMBL/GenBank/DDBJ databases">
        <authorList>
            <person name="Corre E."/>
            <person name="Pelletier E."/>
            <person name="Niang G."/>
            <person name="Scheremetjew M."/>
            <person name="Finn R."/>
            <person name="Kale V."/>
            <person name="Holt S."/>
            <person name="Cochrane G."/>
            <person name="Meng A."/>
            <person name="Brown T."/>
            <person name="Cohen L."/>
        </authorList>
    </citation>
    <scope>NUCLEOTIDE SEQUENCE</scope>
    <source>
        <strain evidence="2">CCMP622</strain>
    </source>
</reference>